<gene>
    <name evidence="3" type="ORF">SE18_09560</name>
</gene>
<feature type="transmembrane region" description="Helical" evidence="2">
    <location>
        <begin position="125"/>
        <end position="148"/>
    </location>
</feature>
<feature type="transmembrane region" description="Helical" evidence="2">
    <location>
        <begin position="189"/>
        <end position="214"/>
    </location>
</feature>
<reference evidence="3 4" key="1">
    <citation type="submission" date="2015-07" db="EMBL/GenBank/DDBJ databases">
        <title>Whole genome sequence of Herpetosiphon geysericola DSM 7119.</title>
        <authorList>
            <person name="Hemp J."/>
            <person name="Ward L.M."/>
            <person name="Pace L.A."/>
            <person name="Fischer W.W."/>
        </authorList>
    </citation>
    <scope>NUCLEOTIDE SEQUENCE [LARGE SCALE GENOMIC DNA]</scope>
    <source>
        <strain evidence="3 4">DSM 7119</strain>
    </source>
</reference>
<evidence type="ECO:0000256" key="1">
    <source>
        <dbReference type="SAM" id="MobiDB-lite"/>
    </source>
</evidence>
<evidence type="ECO:0000313" key="3">
    <source>
        <dbReference type="EMBL" id="KPL88903.1"/>
    </source>
</evidence>
<keyword evidence="2" id="KW-0472">Membrane</keyword>
<dbReference type="OrthoDB" id="9833790at2"/>
<dbReference type="STRING" id="70996.SE18_09560"/>
<name>A0A0P6YB16_9CHLR</name>
<keyword evidence="2" id="KW-0812">Transmembrane</keyword>
<dbReference type="EMBL" id="LGKP01000015">
    <property type="protein sequence ID" value="KPL88903.1"/>
    <property type="molecule type" value="Genomic_DNA"/>
</dbReference>
<keyword evidence="2" id="KW-1133">Transmembrane helix</keyword>
<feature type="transmembrane region" description="Helical" evidence="2">
    <location>
        <begin position="86"/>
        <end position="104"/>
    </location>
</feature>
<keyword evidence="4" id="KW-1185">Reference proteome</keyword>
<dbReference type="AlphaFoldDB" id="A0A0P6YB16"/>
<protein>
    <submittedName>
        <fullName evidence="3">Uncharacterized protein</fullName>
    </submittedName>
</protein>
<feature type="transmembrane region" description="Helical" evidence="2">
    <location>
        <begin position="41"/>
        <end position="66"/>
    </location>
</feature>
<comment type="caution">
    <text evidence="3">The sequence shown here is derived from an EMBL/GenBank/DDBJ whole genome shotgun (WGS) entry which is preliminary data.</text>
</comment>
<organism evidence="3 4">
    <name type="scientific">Herpetosiphon geysericola</name>
    <dbReference type="NCBI Taxonomy" id="70996"/>
    <lineage>
        <taxon>Bacteria</taxon>
        <taxon>Bacillati</taxon>
        <taxon>Chloroflexota</taxon>
        <taxon>Chloroflexia</taxon>
        <taxon>Herpetosiphonales</taxon>
        <taxon>Herpetosiphonaceae</taxon>
        <taxon>Herpetosiphon</taxon>
    </lineage>
</organism>
<proteinExistence type="predicted"/>
<dbReference type="Proteomes" id="UP000050277">
    <property type="component" value="Unassembled WGS sequence"/>
</dbReference>
<evidence type="ECO:0000256" key="2">
    <source>
        <dbReference type="SAM" id="Phobius"/>
    </source>
</evidence>
<sequence>MTDQPLSSQLNATHNPQQLDNQTPSYQVASQNVNRPKRWRWFGYNVLAFMFAFAVFYGFVICILMVAVYEPFNLDWIDKPRLNPTLSIGVPGLLIGLSAIAGSIKQRNGLNKLVSLWPWMLKTGLITTLLSWASVAIFVFMLEPLFLINKNAGLISMLHFIASFAIIAFATALAQLAEVKKIAHRPTDWVKITVSTWTGIAISLVGLISIISLAR</sequence>
<accession>A0A0P6YB16</accession>
<feature type="region of interest" description="Disordered" evidence="1">
    <location>
        <begin position="1"/>
        <end position="24"/>
    </location>
</feature>
<dbReference type="RefSeq" id="WP_054534218.1">
    <property type="nucleotide sequence ID" value="NZ_LGKP01000015.1"/>
</dbReference>
<feature type="transmembrane region" description="Helical" evidence="2">
    <location>
        <begin position="154"/>
        <end position="177"/>
    </location>
</feature>
<evidence type="ECO:0000313" key="4">
    <source>
        <dbReference type="Proteomes" id="UP000050277"/>
    </source>
</evidence>